<gene>
    <name evidence="2" type="ORF">H4W81_003386</name>
</gene>
<evidence type="ECO:0000313" key="3">
    <source>
        <dbReference type="Proteomes" id="UP000661607"/>
    </source>
</evidence>
<feature type="transmembrane region" description="Helical" evidence="1">
    <location>
        <begin position="209"/>
        <end position="229"/>
    </location>
</feature>
<dbReference type="RefSeq" id="WP_192775658.1">
    <property type="nucleotide sequence ID" value="NZ_BAAASY010000007.1"/>
</dbReference>
<reference evidence="2 3" key="1">
    <citation type="submission" date="2020-10" db="EMBL/GenBank/DDBJ databases">
        <title>Sequencing the genomes of 1000 actinobacteria strains.</title>
        <authorList>
            <person name="Klenk H.-P."/>
        </authorList>
    </citation>
    <scope>NUCLEOTIDE SEQUENCE [LARGE SCALE GENOMIC DNA]</scope>
    <source>
        <strain evidence="2 3">DSM 43748</strain>
    </source>
</reference>
<keyword evidence="1" id="KW-1133">Transmembrane helix</keyword>
<proteinExistence type="predicted"/>
<evidence type="ECO:0000313" key="2">
    <source>
        <dbReference type="EMBL" id="MBE1560607.1"/>
    </source>
</evidence>
<evidence type="ECO:0008006" key="4">
    <source>
        <dbReference type="Google" id="ProtNLM"/>
    </source>
</evidence>
<comment type="caution">
    <text evidence="2">The sequence shown here is derived from an EMBL/GenBank/DDBJ whole genome shotgun (WGS) entry which is preliminary data.</text>
</comment>
<keyword evidence="3" id="KW-1185">Reference proteome</keyword>
<feature type="transmembrane region" description="Helical" evidence="1">
    <location>
        <begin position="182"/>
        <end position="203"/>
    </location>
</feature>
<dbReference type="Proteomes" id="UP000661607">
    <property type="component" value="Unassembled WGS sequence"/>
</dbReference>
<feature type="transmembrane region" description="Helical" evidence="1">
    <location>
        <begin position="122"/>
        <end position="140"/>
    </location>
</feature>
<evidence type="ECO:0000256" key="1">
    <source>
        <dbReference type="SAM" id="Phobius"/>
    </source>
</evidence>
<keyword evidence="1" id="KW-0812">Transmembrane</keyword>
<accession>A0ABR9KGE4</accession>
<name>A0ABR9KGE4_9ACTN</name>
<feature type="transmembrane region" description="Helical" evidence="1">
    <location>
        <begin position="152"/>
        <end position="170"/>
    </location>
</feature>
<organism evidence="2 3">
    <name type="scientific">Nonomuraea africana</name>
    <dbReference type="NCBI Taxonomy" id="46171"/>
    <lineage>
        <taxon>Bacteria</taxon>
        <taxon>Bacillati</taxon>
        <taxon>Actinomycetota</taxon>
        <taxon>Actinomycetes</taxon>
        <taxon>Streptosporangiales</taxon>
        <taxon>Streptosporangiaceae</taxon>
        <taxon>Nonomuraea</taxon>
    </lineage>
</organism>
<keyword evidence="1" id="KW-0472">Membrane</keyword>
<protein>
    <recommendedName>
        <fullName evidence="4">DUF2157 domain-containing protein</fullName>
    </recommendedName>
</protein>
<sequence length="289" mass="31490">MTGSFTLERRYRLLLRAYPAAYRERHGDELIGTLMQASGPQATLPTAREALHLLSGGLTTRVREARSRAPWWADGLHLGVLAVATTTFATRLDLTPHLVRPVWTLLAILLMLAIVRGRVALALPLALIAALEATGVLGAMGVPDFGSSPVEVSNRVPYLVIVAGLGVLAVRGRRRLPARSWIWLLVPVFAWAVRAAALSLGFHSFTEETAWLLFRAGVEVLLLGAVVWATSVARDARWALAGALYLIPGLAYFAENLSEHGRKGLAYWGLLTVLVAASLVVARRRRERI</sequence>
<dbReference type="EMBL" id="JADBEF010000001">
    <property type="protein sequence ID" value="MBE1560607.1"/>
    <property type="molecule type" value="Genomic_DNA"/>
</dbReference>
<feature type="transmembrane region" description="Helical" evidence="1">
    <location>
        <begin position="265"/>
        <end position="282"/>
    </location>
</feature>
<feature type="transmembrane region" description="Helical" evidence="1">
    <location>
        <begin position="236"/>
        <end position="253"/>
    </location>
</feature>